<accession>A0A402CB51</accession>
<organism evidence="1 2">
    <name type="scientific">Rhodococcus wratislaviensis</name>
    <name type="common">Tsukamurella wratislaviensis</name>
    <dbReference type="NCBI Taxonomy" id="44752"/>
    <lineage>
        <taxon>Bacteria</taxon>
        <taxon>Bacillati</taxon>
        <taxon>Actinomycetota</taxon>
        <taxon>Actinomycetes</taxon>
        <taxon>Mycobacteriales</taxon>
        <taxon>Nocardiaceae</taxon>
        <taxon>Rhodococcus</taxon>
    </lineage>
</organism>
<evidence type="ECO:0000313" key="2">
    <source>
        <dbReference type="Proteomes" id="UP000287519"/>
    </source>
</evidence>
<evidence type="ECO:0000313" key="1">
    <source>
        <dbReference type="EMBL" id="GCE40850.1"/>
    </source>
</evidence>
<comment type="caution">
    <text evidence="1">The sequence shown here is derived from an EMBL/GenBank/DDBJ whole genome shotgun (WGS) entry which is preliminary data.</text>
</comment>
<protein>
    <submittedName>
        <fullName evidence="1">Uncharacterized protein</fullName>
    </submittedName>
</protein>
<name>A0A402CB51_RHOWR</name>
<reference evidence="1 2" key="1">
    <citation type="submission" date="2018-11" db="EMBL/GenBank/DDBJ databases">
        <title>Microbial catabolism of amino acid.</title>
        <authorList>
            <person name="Hibi M."/>
            <person name="Ogawa J."/>
        </authorList>
    </citation>
    <scope>NUCLEOTIDE SEQUENCE [LARGE SCALE GENOMIC DNA]</scope>
    <source>
        <strain evidence="1 2">C31-06</strain>
    </source>
</reference>
<dbReference type="EMBL" id="BHYM01000038">
    <property type="protein sequence ID" value="GCE40850.1"/>
    <property type="molecule type" value="Genomic_DNA"/>
</dbReference>
<proteinExistence type="predicted"/>
<keyword evidence="2" id="KW-1185">Reference proteome</keyword>
<sequence length="168" mass="17982">MLVSAPSGDLSAEHPPVLLSLTTLDPSADPHVVTVPARTGTNIELRIHTSITVFDVAAAPWAPAASGFVVTVLVHSVDAATGLPRYLPPAEPGEWARAIFAEVDAAQGYFLGAVDPDTGEHRDGQLAYRLYLDTDRHAIRVPRQVVACPHYRMRTGDGDPEIRIVTTA</sequence>
<dbReference type="Proteomes" id="UP000287519">
    <property type="component" value="Unassembled WGS sequence"/>
</dbReference>
<gene>
    <name evidence="1" type="ORF">Rhow_004493</name>
</gene>
<dbReference type="AlphaFoldDB" id="A0A402CB51"/>